<organism evidence="5 6">
    <name type="scientific">Debaryomyces hansenii (strain ATCC 36239 / CBS 767 / BCRC 21394 / JCM 1990 / NBRC 0083 / IGC 2968)</name>
    <name type="common">Yeast</name>
    <name type="synonym">Torulaspora hansenii</name>
    <dbReference type="NCBI Taxonomy" id="284592"/>
    <lineage>
        <taxon>Eukaryota</taxon>
        <taxon>Fungi</taxon>
        <taxon>Dikarya</taxon>
        <taxon>Ascomycota</taxon>
        <taxon>Saccharomycotina</taxon>
        <taxon>Pichiomycetes</taxon>
        <taxon>Debaryomycetaceae</taxon>
        <taxon>Debaryomyces</taxon>
    </lineage>
</organism>
<dbReference type="SUPFAM" id="SSF53474">
    <property type="entry name" value="alpha/beta-Hydrolases"/>
    <property type="match status" value="1"/>
</dbReference>
<dbReference type="EMBL" id="CR382136">
    <property type="protein sequence ID" value="CAR65699.1"/>
    <property type="molecule type" value="Genomic_DNA"/>
</dbReference>
<evidence type="ECO:0000259" key="4">
    <source>
        <dbReference type="Pfam" id="PF01764"/>
    </source>
</evidence>
<feature type="chain" id="PRO_5002837580" description="triacylglycerol lipase" evidence="3">
    <location>
        <begin position="18"/>
        <end position="340"/>
    </location>
</feature>
<dbReference type="GeneID" id="8998565"/>
<dbReference type="FunCoup" id="B5RTL4">
    <property type="interactions" value="11"/>
</dbReference>
<reference evidence="5 6" key="1">
    <citation type="journal article" date="2004" name="Nature">
        <title>Genome evolution in yeasts.</title>
        <authorList>
            <consortium name="Genolevures"/>
            <person name="Dujon B."/>
            <person name="Sherman D."/>
            <person name="Fischer G."/>
            <person name="Durrens P."/>
            <person name="Casaregola S."/>
            <person name="Lafontaine I."/>
            <person name="de Montigny J."/>
            <person name="Marck C."/>
            <person name="Neuveglise C."/>
            <person name="Talla E."/>
            <person name="Goffard N."/>
            <person name="Frangeul L."/>
            <person name="Aigle M."/>
            <person name="Anthouard V."/>
            <person name="Babour A."/>
            <person name="Barbe V."/>
            <person name="Barnay S."/>
            <person name="Blanchin S."/>
            <person name="Beckerich J.M."/>
            <person name="Beyne E."/>
            <person name="Bleykasten C."/>
            <person name="Boisrame A."/>
            <person name="Boyer J."/>
            <person name="Cattolico L."/>
            <person name="Confanioleri F."/>
            <person name="de Daruvar A."/>
            <person name="Despons L."/>
            <person name="Fabre E."/>
            <person name="Fairhead C."/>
            <person name="Ferry-Dumazet H."/>
            <person name="Groppi A."/>
            <person name="Hantraye F."/>
            <person name="Hennequin C."/>
            <person name="Jauniaux N."/>
            <person name="Joyet P."/>
            <person name="Kachouri R."/>
            <person name="Kerrest A."/>
            <person name="Koszul R."/>
            <person name="Lemaire M."/>
            <person name="Lesur I."/>
            <person name="Ma L."/>
            <person name="Muller H."/>
            <person name="Nicaud J.M."/>
            <person name="Nikolski M."/>
            <person name="Oztas S."/>
            <person name="Ozier-Kalogeropoulos O."/>
            <person name="Pellenz S."/>
            <person name="Potier S."/>
            <person name="Richard G.F."/>
            <person name="Straub M.L."/>
            <person name="Suleau A."/>
            <person name="Swennene D."/>
            <person name="Tekaia F."/>
            <person name="Wesolowski-Louvel M."/>
            <person name="Westhof E."/>
            <person name="Wirth B."/>
            <person name="Zeniou-Meyer M."/>
            <person name="Zivanovic I."/>
            <person name="Bolotin-Fukuhara M."/>
            <person name="Thierry A."/>
            <person name="Bouchier C."/>
            <person name="Caudron B."/>
            <person name="Scarpelli C."/>
            <person name="Gaillardin C."/>
            <person name="Weissenbach J."/>
            <person name="Wincker P."/>
            <person name="Souciet J.L."/>
        </authorList>
    </citation>
    <scope>NUCLEOTIDE SEQUENCE [LARGE SCALE GENOMIC DNA]</scope>
    <source>
        <strain evidence="6">ATCC 36239 / CBS 767 / BCRC 21394 / JCM 1990 / NBRC 0083 / IGC 2968</strain>
    </source>
</reference>
<dbReference type="HOGENOM" id="CLU_032957_3_0_1"/>
<dbReference type="InterPro" id="IPR029058">
    <property type="entry name" value="AB_hydrolase_fold"/>
</dbReference>
<name>B5RTL4_DEBHA</name>
<dbReference type="GO" id="GO:0004806">
    <property type="term" value="F:triacylglycerol lipase activity"/>
    <property type="evidence" value="ECO:0007669"/>
    <property type="project" value="UniProtKB-EC"/>
</dbReference>
<dbReference type="PANTHER" id="PTHR46640:SF3">
    <property type="entry name" value="LIPASE LIH1-RELATED"/>
    <property type="match status" value="1"/>
</dbReference>
<dbReference type="Pfam" id="PF01764">
    <property type="entry name" value="Lipase_3"/>
    <property type="match status" value="1"/>
</dbReference>
<dbReference type="PANTHER" id="PTHR46640">
    <property type="entry name" value="TRIACYLGLYCEROL LIPASE, PUTATIVE (AFU_ORTHOLOGUE AFUA_6G06510)-RELATED"/>
    <property type="match status" value="1"/>
</dbReference>
<sequence length="340" mass="39031">MRYISILLVCFLAFTYGYNAEYQTEKIPEDYKMLVEYAHIAAISYCLKKESSTGLLGDDKTNCLLEICNAKPYESIEIKARFKFNTWGEACSGYYAIDHDSRRILLVFRGTASRKDWLRNMDIYPVKYSPIFNDGIPLTKRSPNIECNNCKVHRGYYRTLKKHCAAIIQGVLDLHSEYSDYKLVVVGHSLGGALAVLSGIELQLMGHHPLVVSYASPKVGNRDMAEYIDRIFYTSEVAKYIYENRNLSTGYIRVVHKGDMIPKLPPTTIYQHCGFEYTINKKYYPHTSDDVEPKGISVLDDQYGEDQVSMAKFSYNKLWSDNVGKYEHNNYFIGITTCQI</sequence>
<dbReference type="EC" id="3.1.1.3" evidence="1"/>
<dbReference type="KEGG" id="dha:DEHA2D18194g"/>
<protein>
    <recommendedName>
        <fullName evidence="1">triacylglycerol lipase</fullName>
        <ecNumber evidence="1">3.1.1.3</ecNumber>
    </recommendedName>
</protein>
<dbReference type="Proteomes" id="UP000000599">
    <property type="component" value="Chromosome D"/>
</dbReference>
<dbReference type="AlphaFoldDB" id="B5RTL4"/>
<keyword evidence="2" id="KW-0378">Hydrolase</keyword>
<evidence type="ECO:0000256" key="3">
    <source>
        <dbReference type="SAM" id="SignalP"/>
    </source>
</evidence>
<keyword evidence="3" id="KW-0732">Signal</keyword>
<gene>
    <name evidence="5" type="ordered locus">DEHA2D18194g</name>
</gene>
<evidence type="ECO:0000256" key="1">
    <source>
        <dbReference type="ARBA" id="ARBA00013279"/>
    </source>
</evidence>
<dbReference type="OrthoDB" id="406844at2759"/>
<feature type="domain" description="Fungal lipase-type" evidence="4">
    <location>
        <begin position="106"/>
        <end position="267"/>
    </location>
</feature>
<accession>B5RTL4</accession>
<dbReference type="InterPro" id="IPR051299">
    <property type="entry name" value="AB_hydrolase_lip/est"/>
</dbReference>
<dbReference type="eggNOG" id="KOG4569">
    <property type="taxonomic scope" value="Eukaryota"/>
</dbReference>
<dbReference type="RefSeq" id="XP_002770345.1">
    <property type="nucleotide sequence ID" value="XM_002770299.1"/>
</dbReference>
<feature type="signal peptide" evidence="3">
    <location>
        <begin position="1"/>
        <end position="17"/>
    </location>
</feature>
<evidence type="ECO:0000256" key="2">
    <source>
        <dbReference type="ARBA" id="ARBA00022801"/>
    </source>
</evidence>
<dbReference type="InterPro" id="IPR002921">
    <property type="entry name" value="Fungal_lipase-type"/>
</dbReference>
<dbReference type="OMA" id="NCLLEIC"/>
<keyword evidence="6" id="KW-1185">Reference proteome</keyword>
<dbReference type="VEuPathDB" id="FungiDB:DEHA2D18194g"/>
<proteinExistence type="predicted"/>
<dbReference type="GO" id="GO:0006629">
    <property type="term" value="P:lipid metabolic process"/>
    <property type="evidence" value="ECO:0007669"/>
    <property type="project" value="InterPro"/>
</dbReference>
<dbReference type="ESTHER" id="debha-q6br93">
    <property type="family name" value="Lipase_3"/>
</dbReference>
<evidence type="ECO:0000313" key="6">
    <source>
        <dbReference type="Proteomes" id="UP000000599"/>
    </source>
</evidence>
<dbReference type="CDD" id="cd00519">
    <property type="entry name" value="Lipase_3"/>
    <property type="match status" value="1"/>
</dbReference>
<evidence type="ECO:0000313" key="5">
    <source>
        <dbReference type="EMBL" id="CAR65699.1"/>
    </source>
</evidence>
<dbReference type="Gene3D" id="3.40.50.1820">
    <property type="entry name" value="alpha/beta hydrolase"/>
    <property type="match status" value="1"/>
</dbReference>
<dbReference type="InParanoid" id="B5RTL4"/>